<dbReference type="RefSeq" id="WP_123422607.1">
    <property type="nucleotide sequence ID" value="NZ_JBLXAC010000011.1"/>
</dbReference>
<evidence type="ECO:0000256" key="4">
    <source>
        <dbReference type="ARBA" id="ARBA00022801"/>
    </source>
</evidence>
<dbReference type="EMBL" id="RJUL01000012">
    <property type="protein sequence ID" value="ROQ19204.1"/>
    <property type="molecule type" value="Genomic_DNA"/>
</dbReference>
<dbReference type="SUPFAM" id="SSF53187">
    <property type="entry name" value="Zn-dependent exopeptidases"/>
    <property type="match status" value="1"/>
</dbReference>
<dbReference type="Pfam" id="PF00883">
    <property type="entry name" value="Peptidase_M17"/>
    <property type="match status" value="1"/>
</dbReference>
<keyword evidence="3" id="KW-0645">Protease</keyword>
<dbReference type="Gene3D" id="3.40.630.10">
    <property type="entry name" value="Zn peptidases"/>
    <property type="match status" value="1"/>
</dbReference>
<dbReference type="InterPro" id="IPR000819">
    <property type="entry name" value="Peptidase_M17_C"/>
</dbReference>
<sequence>MQTYAFPNIELVTGQTDSDLTICLNPASAPQGLAASKTLAPKAKAWLLTQDQPTLVIETGEAKSTFDCQTQARKWLAKLDGFQPKRIHVQGSDPAWVKAVVEVLLARQVQLPSFKKDTQAPVALERLSTDIALDAPRLLAEARANGLVRWLSALPASELTPAHYRVILEALARDHGWQVELFDQTKLDGLGAGAFLAVSKGSDNDEAAIMRLRYRPASPKRKVAFVGKGLCFDTGGYNLKTSHMFGMNGDMGGSAVALANLLALTELGSDLEVDCWLALAENHIGPKAYKPNDLVRALNGTTIEVVDTDAEGRMVLADTLTLASREAPDLLFDYATLTGACIRAIGTAQSGVFTSRDDWREALVQAGRQSGERVWPFPLDEDYDSNIESDVADVKQCHPGSSCDHIDAARFLSRFVEKGVNWVHVDLSACENKGGLGPVATEVTGFGVRFTLRALLDSPALQ</sequence>
<dbReference type="GO" id="GO:0005737">
    <property type="term" value="C:cytoplasm"/>
    <property type="evidence" value="ECO:0007669"/>
    <property type="project" value="InterPro"/>
</dbReference>
<keyword evidence="5" id="KW-0464">Manganese</keyword>
<accession>A0A3N1NH99</accession>
<comment type="caution">
    <text evidence="7">The sequence shown here is derived from an EMBL/GenBank/DDBJ whole genome shotgun (WGS) entry which is preliminary data.</text>
</comment>
<comment type="similarity">
    <text evidence="1">Belongs to the peptidase M17 family.</text>
</comment>
<evidence type="ECO:0000313" key="7">
    <source>
        <dbReference type="EMBL" id="ROQ19204.1"/>
    </source>
</evidence>
<protein>
    <submittedName>
        <fullName evidence="7">Leucyl aminopeptidase/proline iminopeptidase</fullName>
    </submittedName>
</protein>
<dbReference type="GO" id="GO:0030145">
    <property type="term" value="F:manganese ion binding"/>
    <property type="evidence" value="ECO:0007669"/>
    <property type="project" value="InterPro"/>
</dbReference>
<organism evidence="7 8">
    <name type="scientific">Gallaecimonas pentaromativorans</name>
    <dbReference type="NCBI Taxonomy" id="584787"/>
    <lineage>
        <taxon>Bacteria</taxon>
        <taxon>Pseudomonadati</taxon>
        <taxon>Pseudomonadota</taxon>
        <taxon>Gammaproteobacteria</taxon>
        <taxon>Enterobacterales</taxon>
        <taxon>Gallaecimonadaceae</taxon>
        <taxon>Gallaecimonas</taxon>
    </lineage>
</organism>
<evidence type="ECO:0000259" key="6">
    <source>
        <dbReference type="Pfam" id="PF00883"/>
    </source>
</evidence>
<evidence type="ECO:0000313" key="8">
    <source>
        <dbReference type="Proteomes" id="UP000268033"/>
    </source>
</evidence>
<dbReference type="GO" id="GO:0070006">
    <property type="term" value="F:metalloaminopeptidase activity"/>
    <property type="evidence" value="ECO:0007669"/>
    <property type="project" value="InterPro"/>
</dbReference>
<keyword evidence="4" id="KW-0378">Hydrolase</keyword>
<proteinExistence type="inferred from homology"/>
<name>A0A3N1NH99_9GAMM</name>
<dbReference type="PANTHER" id="PTHR11963">
    <property type="entry name" value="LEUCINE AMINOPEPTIDASE-RELATED"/>
    <property type="match status" value="1"/>
</dbReference>
<dbReference type="GO" id="GO:0006508">
    <property type="term" value="P:proteolysis"/>
    <property type="evidence" value="ECO:0007669"/>
    <property type="project" value="UniProtKB-KW"/>
</dbReference>
<reference evidence="7 8" key="1">
    <citation type="submission" date="2018-11" db="EMBL/GenBank/DDBJ databases">
        <title>Genomic Encyclopedia of Type Strains, Phase IV (KMG-IV): sequencing the most valuable type-strain genomes for metagenomic binning, comparative biology and taxonomic classification.</title>
        <authorList>
            <person name="Goeker M."/>
        </authorList>
    </citation>
    <scope>NUCLEOTIDE SEQUENCE [LARGE SCALE GENOMIC DNA]</scope>
    <source>
        <strain evidence="7 8">DSM 21945</strain>
    </source>
</reference>
<evidence type="ECO:0000256" key="3">
    <source>
        <dbReference type="ARBA" id="ARBA00022670"/>
    </source>
</evidence>
<dbReference type="STRING" id="584787.GCA_001247655_00806"/>
<dbReference type="PRINTS" id="PR00481">
    <property type="entry name" value="LAMNOPPTDASE"/>
</dbReference>
<keyword evidence="2 7" id="KW-0031">Aminopeptidase</keyword>
<evidence type="ECO:0000256" key="2">
    <source>
        <dbReference type="ARBA" id="ARBA00022438"/>
    </source>
</evidence>
<dbReference type="CDD" id="cd00433">
    <property type="entry name" value="Peptidase_M17"/>
    <property type="match status" value="1"/>
</dbReference>
<keyword evidence="8" id="KW-1185">Reference proteome</keyword>
<evidence type="ECO:0000256" key="5">
    <source>
        <dbReference type="ARBA" id="ARBA00023211"/>
    </source>
</evidence>
<dbReference type="AlphaFoldDB" id="A0A3N1NH99"/>
<dbReference type="InterPro" id="IPR011356">
    <property type="entry name" value="Leucine_aapep/pepB"/>
</dbReference>
<dbReference type="PANTHER" id="PTHR11963:SF23">
    <property type="entry name" value="CYTOSOL AMINOPEPTIDASE"/>
    <property type="match status" value="1"/>
</dbReference>
<evidence type="ECO:0000256" key="1">
    <source>
        <dbReference type="ARBA" id="ARBA00009528"/>
    </source>
</evidence>
<feature type="domain" description="Cytosol aminopeptidase" evidence="6">
    <location>
        <begin position="147"/>
        <end position="450"/>
    </location>
</feature>
<dbReference type="Proteomes" id="UP000268033">
    <property type="component" value="Unassembled WGS sequence"/>
</dbReference>
<gene>
    <name evidence="7" type="ORF">EDC28_112127</name>
</gene>